<evidence type="ECO:0000259" key="18">
    <source>
        <dbReference type="PROSITE" id="PS50857"/>
    </source>
</evidence>
<dbReference type="RefSeq" id="WP_076744896.1">
    <property type="nucleotide sequence ID" value="NZ_MPSB01000009.1"/>
</dbReference>
<keyword evidence="11" id="KW-0186">Copper</keyword>
<keyword evidence="6 17" id="KW-0812">Transmembrane</keyword>
<dbReference type="InterPro" id="IPR008972">
    <property type="entry name" value="Cupredoxin"/>
</dbReference>
<comment type="subcellular location">
    <subcellularLocation>
        <location evidence="1">Membrane</location>
        <topology evidence="1">Multi-pass membrane protein</topology>
    </subcellularLocation>
</comment>
<feature type="transmembrane region" description="Helical" evidence="17">
    <location>
        <begin position="78"/>
        <end position="100"/>
    </location>
</feature>
<evidence type="ECO:0000313" key="21">
    <source>
        <dbReference type="Proteomes" id="UP000188729"/>
    </source>
</evidence>
<evidence type="ECO:0000256" key="4">
    <source>
        <dbReference type="ARBA" id="ARBA00022617"/>
    </source>
</evidence>
<evidence type="ECO:0000256" key="14">
    <source>
        <dbReference type="ARBA" id="ARBA00031399"/>
    </source>
</evidence>
<name>A0A1V2ESP2_9SPHN</name>
<dbReference type="GO" id="GO:0016491">
    <property type="term" value="F:oxidoreductase activity"/>
    <property type="evidence" value="ECO:0007669"/>
    <property type="project" value="UniProtKB-KW"/>
</dbReference>
<evidence type="ECO:0000313" key="20">
    <source>
        <dbReference type="EMBL" id="ONF95691.1"/>
    </source>
</evidence>
<evidence type="ECO:0000256" key="6">
    <source>
        <dbReference type="ARBA" id="ARBA00022692"/>
    </source>
</evidence>
<feature type="domain" description="Cytochrome c" evidence="19">
    <location>
        <begin position="238"/>
        <end position="330"/>
    </location>
</feature>
<evidence type="ECO:0000256" key="10">
    <source>
        <dbReference type="ARBA" id="ARBA00023004"/>
    </source>
</evidence>
<dbReference type="AlphaFoldDB" id="A0A1V2ESP2"/>
<evidence type="ECO:0000256" key="5">
    <source>
        <dbReference type="ARBA" id="ARBA00022660"/>
    </source>
</evidence>
<dbReference type="EMBL" id="MPSB01000009">
    <property type="protein sequence ID" value="ONF95691.1"/>
    <property type="molecule type" value="Genomic_DNA"/>
</dbReference>
<evidence type="ECO:0000256" key="2">
    <source>
        <dbReference type="ARBA" id="ARBA00007866"/>
    </source>
</evidence>
<dbReference type="GO" id="GO:0005507">
    <property type="term" value="F:copper ion binding"/>
    <property type="evidence" value="ECO:0007669"/>
    <property type="project" value="InterPro"/>
</dbReference>
<dbReference type="PROSITE" id="PS50857">
    <property type="entry name" value="COX2_CUA"/>
    <property type="match status" value="1"/>
</dbReference>
<keyword evidence="20" id="KW-0560">Oxidoreductase</keyword>
<dbReference type="InterPro" id="IPR009056">
    <property type="entry name" value="Cyt_c-like_dom"/>
</dbReference>
<dbReference type="Gene3D" id="2.60.40.420">
    <property type="entry name" value="Cupredoxins - blue copper proteins"/>
    <property type="match status" value="1"/>
</dbReference>
<dbReference type="Proteomes" id="UP000188729">
    <property type="component" value="Unassembled WGS sequence"/>
</dbReference>
<feature type="domain" description="Cytochrome oxidase subunit II copper A binding" evidence="18">
    <location>
        <begin position="112"/>
        <end position="228"/>
    </location>
</feature>
<dbReference type="PROSITE" id="PS51007">
    <property type="entry name" value="CYTC"/>
    <property type="match status" value="1"/>
</dbReference>
<keyword evidence="9 17" id="KW-1133">Transmembrane helix</keyword>
<dbReference type="InterPro" id="IPR002429">
    <property type="entry name" value="CcO_II-like_C"/>
</dbReference>
<evidence type="ECO:0000256" key="9">
    <source>
        <dbReference type="ARBA" id="ARBA00022989"/>
    </source>
</evidence>
<evidence type="ECO:0000256" key="3">
    <source>
        <dbReference type="ARBA" id="ARBA00022448"/>
    </source>
</evidence>
<proteinExistence type="inferred from homology"/>
<evidence type="ECO:0000256" key="8">
    <source>
        <dbReference type="ARBA" id="ARBA00022982"/>
    </source>
</evidence>
<dbReference type="OrthoDB" id="9781261at2"/>
<comment type="catalytic activity">
    <reaction evidence="15">
        <text>4 Fe(II)-[cytochrome c] + O2 + 8 H(+)(in) = 4 Fe(III)-[cytochrome c] + 2 H2O + 4 H(+)(out)</text>
        <dbReference type="Rhea" id="RHEA:11436"/>
        <dbReference type="Rhea" id="RHEA-COMP:10350"/>
        <dbReference type="Rhea" id="RHEA-COMP:14399"/>
        <dbReference type="ChEBI" id="CHEBI:15377"/>
        <dbReference type="ChEBI" id="CHEBI:15378"/>
        <dbReference type="ChEBI" id="CHEBI:15379"/>
        <dbReference type="ChEBI" id="CHEBI:29033"/>
        <dbReference type="ChEBI" id="CHEBI:29034"/>
        <dbReference type="EC" id="7.1.1.9"/>
    </reaction>
</comment>
<keyword evidence="8" id="KW-0249">Electron transport</keyword>
<keyword evidence="3" id="KW-0813">Transport</keyword>
<dbReference type="PROSITE" id="PS00078">
    <property type="entry name" value="COX2"/>
    <property type="match status" value="1"/>
</dbReference>
<dbReference type="InterPro" id="IPR036909">
    <property type="entry name" value="Cyt_c-like_dom_sf"/>
</dbReference>
<comment type="function">
    <text evidence="13">Subunits I and II form the functional core of the enzyme complex. Electrons originating in cytochrome c are transferred via heme a and Cu(A) to the binuclear center formed by heme a3 and Cu(B).</text>
</comment>
<dbReference type="InterPro" id="IPR001505">
    <property type="entry name" value="Copper_CuA"/>
</dbReference>
<dbReference type="GO" id="GO:0042773">
    <property type="term" value="P:ATP synthesis coupled electron transport"/>
    <property type="evidence" value="ECO:0007669"/>
    <property type="project" value="TreeGrafter"/>
</dbReference>
<evidence type="ECO:0000256" key="13">
    <source>
        <dbReference type="ARBA" id="ARBA00024688"/>
    </source>
</evidence>
<evidence type="ECO:0000256" key="16">
    <source>
        <dbReference type="PROSITE-ProRule" id="PRU00433"/>
    </source>
</evidence>
<evidence type="ECO:0000256" key="7">
    <source>
        <dbReference type="ARBA" id="ARBA00022723"/>
    </source>
</evidence>
<keyword evidence="4 16" id="KW-0349">Heme</keyword>
<dbReference type="STRING" id="1915074.SPHI_21280"/>
<organism evidence="20 21">
    <name type="scientific">Sphingomonas jeddahensis</name>
    <dbReference type="NCBI Taxonomy" id="1915074"/>
    <lineage>
        <taxon>Bacteria</taxon>
        <taxon>Pseudomonadati</taxon>
        <taxon>Pseudomonadota</taxon>
        <taxon>Alphaproteobacteria</taxon>
        <taxon>Sphingomonadales</taxon>
        <taxon>Sphingomonadaceae</taxon>
        <taxon>Sphingomonas</taxon>
    </lineage>
</organism>
<dbReference type="SUPFAM" id="SSF49503">
    <property type="entry name" value="Cupredoxins"/>
    <property type="match status" value="1"/>
</dbReference>
<evidence type="ECO:0000256" key="15">
    <source>
        <dbReference type="ARBA" id="ARBA00047816"/>
    </source>
</evidence>
<accession>A0A1V2ESP2</accession>
<evidence type="ECO:0000256" key="17">
    <source>
        <dbReference type="SAM" id="Phobius"/>
    </source>
</evidence>
<evidence type="ECO:0000256" key="1">
    <source>
        <dbReference type="ARBA" id="ARBA00004141"/>
    </source>
</evidence>
<sequence length="330" mass="35306">MSPPTSTLSAPNKGGFAESLAGWPPPVLDPAGPYAGSVTTLSWILFFMGVAVLGVVLMALWIALFGKERLRARLGGKKVIWIGGIAFPVVVLTALLVYGLTLTRNLTAPPGPTAMTVRVTGEMWWWRVDYLGSDGQLAMRDANELHIPVGKTVVVQLESNDVIHSFWVPRLSGKLDMIPGRRNVMKIQADKPGVFGGQCAEYCGGPHALMGFVVVAHEPAEFQRWMAARQTRVQQAAAANTRGAQLFQSTGCAACHRIAGTQANGLAGPDLTHIGTRQSIGAGILPNNRGTLIGWIGNAQAIKPGNRMPPYTMLSGEDLQALADYMQAQK</sequence>
<evidence type="ECO:0000256" key="12">
    <source>
        <dbReference type="ARBA" id="ARBA00023136"/>
    </source>
</evidence>
<keyword evidence="5" id="KW-0679">Respiratory chain</keyword>
<evidence type="ECO:0000256" key="11">
    <source>
        <dbReference type="ARBA" id="ARBA00023008"/>
    </source>
</evidence>
<dbReference type="NCBIfam" id="TIGR02866">
    <property type="entry name" value="CoxB"/>
    <property type="match status" value="1"/>
</dbReference>
<dbReference type="InterPro" id="IPR014222">
    <property type="entry name" value="Cyt_c_oxidase_su2"/>
</dbReference>
<dbReference type="GO" id="GO:0004129">
    <property type="term" value="F:cytochrome-c oxidase activity"/>
    <property type="evidence" value="ECO:0007669"/>
    <property type="project" value="UniProtKB-EC"/>
</dbReference>
<dbReference type="GO" id="GO:0016020">
    <property type="term" value="C:membrane"/>
    <property type="evidence" value="ECO:0007669"/>
    <property type="project" value="UniProtKB-SubCell"/>
</dbReference>
<dbReference type="InterPro" id="IPR045187">
    <property type="entry name" value="CcO_II"/>
</dbReference>
<reference evidence="20 21" key="1">
    <citation type="submission" date="2016-11" db="EMBL/GenBank/DDBJ databases">
        <title>Genome sequence of Sphingomonas jeddahensis G39.</title>
        <authorList>
            <person name="Poehlein A."/>
            <person name="Wuebbeler J.H."/>
            <person name="Steinbuechel A."/>
            <person name="Daniel R."/>
        </authorList>
    </citation>
    <scope>NUCLEOTIDE SEQUENCE [LARGE SCALE GENOMIC DNA]</scope>
    <source>
        <strain evidence="20 21">G39</strain>
    </source>
</reference>
<comment type="similarity">
    <text evidence="2">Belongs to the cytochrome c oxidase subunit 2 family.</text>
</comment>
<dbReference type="InterPro" id="IPR034236">
    <property type="entry name" value="CuRO_CcO_Caa3_II"/>
</dbReference>
<comment type="caution">
    <text evidence="20">The sequence shown here is derived from an EMBL/GenBank/DDBJ whole genome shotgun (WGS) entry which is preliminary data.</text>
</comment>
<dbReference type="SUPFAM" id="SSF46626">
    <property type="entry name" value="Cytochrome c"/>
    <property type="match status" value="1"/>
</dbReference>
<dbReference type="Pfam" id="PF00034">
    <property type="entry name" value="Cytochrom_C"/>
    <property type="match status" value="1"/>
</dbReference>
<keyword evidence="7 16" id="KW-0479">Metal-binding</keyword>
<dbReference type="PANTHER" id="PTHR22888">
    <property type="entry name" value="CYTOCHROME C OXIDASE, SUBUNIT II"/>
    <property type="match status" value="1"/>
</dbReference>
<evidence type="ECO:0000259" key="19">
    <source>
        <dbReference type="PROSITE" id="PS51007"/>
    </source>
</evidence>
<keyword evidence="21" id="KW-1185">Reference proteome</keyword>
<dbReference type="Pfam" id="PF00116">
    <property type="entry name" value="COX2"/>
    <property type="match status" value="1"/>
</dbReference>
<feature type="transmembrane region" description="Helical" evidence="17">
    <location>
        <begin position="43"/>
        <end position="66"/>
    </location>
</feature>
<protein>
    <recommendedName>
        <fullName evidence="14">Cytochrome aa3 subunit 2</fullName>
    </recommendedName>
</protein>
<dbReference type="CDD" id="cd04213">
    <property type="entry name" value="CuRO_CcO_Caa3_II"/>
    <property type="match status" value="1"/>
</dbReference>
<dbReference type="PANTHER" id="PTHR22888:SF9">
    <property type="entry name" value="CYTOCHROME C OXIDASE SUBUNIT 2"/>
    <property type="match status" value="1"/>
</dbReference>
<keyword evidence="12 17" id="KW-0472">Membrane</keyword>
<keyword evidence="10 16" id="KW-0408">Iron</keyword>
<gene>
    <name evidence="20" type="primary">ctaC_2</name>
    <name evidence="20" type="ORF">SPHI_21280</name>
</gene>
<dbReference type="GO" id="GO:0020037">
    <property type="term" value="F:heme binding"/>
    <property type="evidence" value="ECO:0007669"/>
    <property type="project" value="InterPro"/>
</dbReference>